<keyword evidence="3 6" id="KW-0812">Transmembrane</keyword>
<proteinExistence type="predicted"/>
<evidence type="ECO:0000256" key="4">
    <source>
        <dbReference type="ARBA" id="ARBA00022989"/>
    </source>
</evidence>
<keyword evidence="5 6" id="KW-0472">Membrane</keyword>
<dbReference type="Pfam" id="PF03631">
    <property type="entry name" value="Virul_fac_BrkB"/>
    <property type="match status" value="1"/>
</dbReference>
<evidence type="ECO:0000256" key="5">
    <source>
        <dbReference type="ARBA" id="ARBA00023136"/>
    </source>
</evidence>
<evidence type="ECO:0000256" key="3">
    <source>
        <dbReference type="ARBA" id="ARBA00022692"/>
    </source>
</evidence>
<organism evidence="7 8">
    <name type="scientific">Novosphingobium humi</name>
    <dbReference type="NCBI Taxonomy" id="2282397"/>
    <lineage>
        <taxon>Bacteria</taxon>
        <taxon>Pseudomonadati</taxon>
        <taxon>Pseudomonadota</taxon>
        <taxon>Alphaproteobacteria</taxon>
        <taxon>Sphingomonadales</taxon>
        <taxon>Sphingomonadaceae</taxon>
        <taxon>Novosphingobium</taxon>
    </lineage>
</organism>
<keyword evidence="2" id="KW-1003">Cell membrane</keyword>
<keyword evidence="7" id="KW-0614">Plasmid</keyword>
<feature type="transmembrane region" description="Helical" evidence="6">
    <location>
        <begin position="191"/>
        <end position="216"/>
    </location>
</feature>
<reference evidence="7 8" key="1">
    <citation type="submission" date="2023-02" db="EMBL/GenBank/DDBJ databases">
        <title>Genome sequence of Novosphingobium humi KACC 19094.</title>
        <authorList>
            <person name="Kim S."/>
            <person name="Heo J."/>
            <person name="Kwon S.-W."/>
        </authorList>
    </citation>
    <scope>NUCLEOTIDE SEQUENCE [LARGE SCALE GENOMIC DNA]</scope>
    <source>
        <strain evidence="7 8">KACC 19094</strain>
        <plasmid evidence="7 8">unnamed1</plasmid>
    </source>
</reference>
<comment type="subcellular location">
    <subcellularLocation>
        <location evidence="1">Cell membrane</location>
        <topology evidence="1">Multi-pass membrane protein</topology>
    </subcellularLocation>
</comment>
<evidence type="ECO:0000313" key="8">
    <source>
        <dbReference type="Proteomes" id="UP001218231"/>
    </source>
</evidence>
<feature type="transmembrane region" description="Helical" evidence="6">
    <location>
        <begin position="114"/>
        <end position="140"/>
    </location>
</feature>
<dbReference type="PANTHER" id="PTHR30213:SF0">
    <property type="entry name" value="UPF0761 MEMBRANE PROTEIN YIHY"/>
    <property type="match status" value="1"/>
</dbReference>
<dbReference type="PANTHER" id="PTHR30213">
    <property type="entry name" value="INNER MEMBRANE PROTEIN YHJD"/>
    <property type="match status" value="1"/>
</dbReference>
<feature type="transmembrane region" description="Helical" evidence="6">
    <location>
        <begin position="152"/>
        <end position="179"/>
    </location>
</feature>
<dbReference type="Proteomes" id="UP001218231">
    <property type="component" value="Plasmid unnamed1"/>
</dbReference>
<sequence>MNAQVPPSAPGCDAASPLEMPWAAWRQIAGRVWATMDEHQLNLLAAGVSFYTFLAFVPMIASVVLVYGLVGDPNAVASGLDGLRGFLPDDVMRVARPPLLAAINAETPAKGLGLVMALGVALYGAMNAAFSLLSAMNLIYEEPAKRSFWRTFALAVAVTAGMVAIGVLATAAIALVSWAGPLMVVWWGEQVLILARITVWSVAVVVVSLCFAVFYRMVPDRQPAKWRWLALGAFLSTVIWMALTLGFGVYVDHIARYNAVYGSLATVVVFQVWLYLSAYAALIGAAVNCEIERQTMVDTTIGPDLPMGHRGAALADKVAEAGKRLMV</sequence>
<feature type="transmembrane region" description="Helical" evidence="6">
    <location>
        <begin position="228"/>
        <end position="251"/>
    </location>
</feature>
<geneLocation type="plasmid" evidence="7 8">
    <name>unnamed1</name>
</geneLocation>
<accession>A0ABY7U338</accession>
<name>A0ABY7U338_9SPHN</name>
<feature type="transmembrane region" description="Helical" evidence="6">
    <location>
        <begin position="263"/>
        <end position="287"/>
    </location>
</feature>
<dbReference type="RefSeq" id="WP_273620175.1">
    <property type="nucleotide sequence ID" value="NZ_CP117418.1"/>
</dbReference>
<keyword evidence="8" id="KW-1185">Reference proteome</keyword>
<evidence type="ECO:0000256" key="2">
    <source>
        <dbReference type="ARBA" id="ARBA00022475"/>
    </source>
</evidence>
<gene>
    <name evidence="7" type="ORF">PQ457_17730</name>
</gene>
<evidence type="ECO:0000256" key="6">
    <source>
        <dbReference type="SAM" id="Phobius"/>
    </source>
</evidence>
<dbReference type="InterPro" id="IPR017039">
    <property type="entry name" value="Virul_fac_BrkB"/>
</dbReference>
<protein>
    <submittedName>
        <fullName evidence="7">YihY/virulence factor BrkB family protein</fullName>
    </submittedName>
</protein>
<evidence type="ECO:0000256" key="1">
    <source>
        <dbReference type="ARBA" id="ARBA00004651"/>
    </source>
</evidence>
<dbReference type="EMBL" id="CP117418">
    <property type="protein sequence ID" value="WCT79903.1"/>
    <property type="molecule type" value="Genomic_DNA"/>
</dbReference>
<feature type="transmembrane region" description="Helical" evidence="6">
    <location>
        <begin position="41"/>
        <end position="70"/>
    </location>
</feature>
<keyword evidence="4 6" id="KW-1133">Transmembrane helix</keyword>
<evidence type="ECO:0000313" key="7">
    <source>
        <dbReference type="EMBL" id="WCT79903.1"/>
    </source>
</evidence>
<dbReference type="PIRSF" id="PIRSF035875">
    <property type="entry name" value="RNase_BN"/>
    <property type="match status" value="1"/>
</dbReference>